<dbReference type="EMBL" id="CP011453">
    <property type="protein sequence ID" value="AKH44341.1"/>
    <property type="molecule type" value="Genomic_DNA"/>
</dbReference>
<sequence>MILPSRHSSAVFAMAAVLMTGACSQSEETETEAAPQSSGAIERSHIGEVNATMDGTAYRGATLAVPSEGTATAEFRKIGPTTMISVQAHDPDADSVMHNVINLGFTLAGEDASAPLAGVTISYFPDGMDEPFYSSESSETAPQISLESLSLEEGSASAIGQFTASLCRKARFFAEADTSDCMNVEGSFDTALRKGA</sequence>
<proteinExistence type="predicted"/>
<organism evidence="1 2">
    <name type="scientific">Croceibacterium atlanticum</name>
    <dbReference type="NCBI Taxonomy" id="1267766"/>
    <lineage>
        <taxon>Bacteria</taxon>
        <taxon>Pseudomonadati</taxon>
        <taxon>Pseudomonadota</taxon>
        <taxon>Alphaproteobacteria</taxon>
        <taxon>Sphingomonadales</taxon>
        <taxon>Erythrobacteraceae</taxon>
        <taxon>Croceibacterium</taxon>
    </lineage>
</organism>
<dbReference type="AlphaFoldDB" id="A0A0F7KYL5"/>
<protein>
    <submittedName>
        <fullName evidence="1">Uncharacterized protein</fullName>
    </submittedName>
</protein>
<keyword evidence="1" id="KW-0614">Plasmid</keyword>
<dbReference type="PATRIC" id="fig|1267766.3.peg.3343"/>
<geneLocation type="plasmid" evidence="1 2">
    <name>unnamed</name>
</geneLocation>
<evidence type="ECO:0000313" key="1">
    <source>
        <dbReference type="EMBL" id="AKH44341.1"/>
    </source>
</evidence>
<keyword evidence="2" id="KW-1185">Reference proteome</keyword>
<dbReference type="RefSeq" id="WP_169780836.1">
    <property type="nucleotide sequence ID" value="NZ_CP011453.2"/>
</dbReference>
<dbReference type="PROSITE" id="PS51257">
    <property type="entry name" value="PROKAR_LIPOPROTEIN"/>
    <property type="match status" value="1"/>
</dbReference>
<dbReference type="KEGG" id="aay:WYH_03322"/>
<name>A0A0F7KYL5_9SPHN</name>
<accession>A0A0F7KYL5</accession>
<gene>
    <name evidence="1" type="ORF">WYH_03322</name>
</gene>
<evidence type="ECO:0000313" key="2">
    <source>
        <dbReference type="Proteomes" id="UP000034392"/>
    </source>
</evidence>
<reference evidence="1" key="1">
    <citation type="submission" date="2015-08" db="EMBL/GenBank/DDBJ databases">
        <title>The complete genome of Altererythrobacter atlanticus strain 26DY36.</title>
        <authorList>
            <person name="Wu Y.-H."/>
            <person name="Cheng H."/>
            <person name="Wu X.-W."/>
        </authorList>
    </citation>
    <scope>NUCLEOTIDE SEQUENCE</scope>
    <source>
        <strain evidence="1">26DY36</strain>
        <plasmid evidence="1">unnamed</plasmid>
    </source>
</reference>
<dbReference type="Proteomes" id="UP000034392">
    <property type="component" value="Plasmid unnamed"/>
</dbReference>